<keyword evidence="1" id="KW-1133">Transmembrane helix</keyword>
<feature type="transmembrane region" description="Helical" evidence="1">
    <location>
        <begin position="16"/>
        <end position="47"/>
    </location>
</feature>
<gene>
    <name evidence="2" type="ORF">Z968_05855</name>
</gene>
<proteinExistence type="predicted"/>
<comment type="caution">
    <text evidence="2">The sequence shown here is derived from an EMBL/GenBank/DDBJ whole genome shotgun (WGS) entry which is preliminary data.</text>
</comment>
<keyword evidence="1" id="KW-0472">Membrane</keyword>
<organism evidence="2 3">
    <name type="scientific">Clostridium novyi A str. 4552</name>
    <dbReference type="NCBI Taxonomy" id="1444289"/>
    <lineage>
        <taxon>Bacteria</taxon>
        <taxon>Bacillati</taxon>
        <taxon>Bacillota</taxon>
        <taxon>Clostridia</taxon>
        <taxon>Eubacteriales</taxon>
        <taxon>Clostridiaceae</taxon>
        <taxon>Clostridium</taxon>
    </lineage>
</organism>
<name>A0A0A0I8T9_CLONO</name>
<keyword evidence="1" id="KW-0812">Transmembrane</keyword>
<sequence length="95" mass="11012">MEYMNNGGIKSVINKFLIMIVTLFVISLILKGLVFLVPICAVGFLAYKWIKMIRLKFQDVTFSKSDVTGNVEYNFTEEYDAEEKVIDVEYEDIQK</sequence>
<evidence type="ECO:0000256" key="1">
    <source>
        <dbReference type="SAM" id="Phobius"/>
    </source>
</evidence>
<dbReference type="RefSeq" id="WP_039254524.1">
    <property type="nucleotide sequence ID" value="NZ_JENJ01000019.1"/>
</dbReference>
<dbReference type="AlphaFoldDB" id="A0A0A0I8T9"/>
<reference evidence="2 3" key="1">
    <citation type="submission" date="2014-01" db="EMBL/GenBank/DDBJ databases">
        <title>Plasmidome dynamics in the species complex Clostridium novyi sensu lato converts strains of independent lineages into distinctly different pathogens.</title>
        <authorList>
            <person name="Skarin H."/>
            <person name="Segerman B."/>
        </authorList>
    </citation>
    <scope>NUCLEOTIDE SEQUENCE [LARGE SCALE GENOMIC DNA]</scope>
    <source>
        <strain evidence="2 3">4552</strain>
    </source>
</reference>
<evidence type="ECO:0000313" key="2">
    <source>
        <dbReference type="EMBL" id="KGM96706.1"/>
    </source>
</evidence>
<protein>
    <submittedName>
        <fullName evidence="2">ABC transporter</fullName>
    </submittedName>
</protein>
<feature type="non-terminal residue" evidence="2">
    <location>
        <position position="95"/>
    </location>
</feature>
<dbReference type="Proteomes" id="UP000030012">
    <property type="component" value="Unassembled WGS sequence"/>
</dbReference>
<dbReference type="OrthoDB" id="1929580at2"/>
<dbReference type="EMBL" id="JENJ01000019">
    <property type="protein sequence ID" value="KGM96706.1"/>
    <property type="molecule type" value="Genomic_DNA"/>
</dbReference>
<evidence type="ECO:0000313" key="3">
    <source>
        <dbReference type="Proteomes" id="UP000030012"/>
    </source>
</evidence>
<accession>A0A0A0I8T9</accession>